<dbReference type="Gene3D" id="3.40.605.10">
    <property type="entry name" value="Aldehyde Dehydrogenase, Chain A, domain 1"/>
    <property type="match status" value="1"/>
</dbReference>
<evidence type="ECO:0000256" key="3">
    <source>
        <dbReference type="RuleBase" id="RU003345"/>
    </source>
</evidence>
<keyword evidence="1 3" id="KW-0560">Oxidoreductase</keyword>
<dbReference type="PROSITE" id="PS00687">
    <property type="entry name" value="ALDEHYDE_DEHYDR_GLU"/>
    <property type="match status" value="1"/>
</dbReference>
<reference evidence="5 6" key="1">
    <citation type="submission" date="2024-06" db="EMBL/GenBank/DDBJ databases">
        <title>Chitinophaga defluvii sp. nov., isolated from municipal sewage.</title>
        <authorList>
            <person name="Zhang L."/>
        </authorList>
    </citation>
    <scope>NUCLEOTIDE SEQUENCE [LARGE SCALE GENOMIC DNA]</scope>
    <source>
        <strain evidence="5 6">H8</strain>
    </source>
</reference>
<comment type="caution">
    <text evidence="5">The sequence shown here is derived from an EMBL/GenBank/DDBJ whole genome shotgun (WGS) entry which is preliminary data.</text>
</comment>
<proteinExistence type="inferred from homology"/>
<dbReference type="InterPro" id="IPR016161">
    <property type="entry name" value="Ald_DH/histidinol_DH"/>
</dbReference>
<evidence type="ECO:0000313" key="6">
    <source>
        <dbReference type="Proteomes" id="UP001549749"/>
    </source>
</evidence>
<dbReference type="Gene3D" id="3.40.309.10">
    <property type="entry name" value="Aldehyde Dehydrogenase, Chain A, domain 2"/>
    <property type="match status" value="1"/>
</dbReference>
<dbReference type="Pfam" id="PF00171">
    <property type="entry name" value="Aldedh"/>
    <property type="match status" value="1"/>
</dbReference>
<dbReference type="PROSITE" id="PS00070">
    <property type="entry name" value="ALDEHYDE_DEHYDR_CYS"/>
    <property type="match status" value="1"/>
</dbReference>
<keyword evidence="6" id="KW-1185">Reference proteome</keyword>
<dbReference type="InterPro" id="IPR029510">
    <property type="entry name" value="Ald_DH_CS_GLU"/>
</dbReference>
<comment type="similarity">
    <text evidence="3">Belongs to the aldehyde dehydrogenase family.</text>
</comment>
<evidence type="ECO:0000313" key="5">
    <source>
        <dbReference type="EMBL" id="MET6998022.1"/>
    </source>
</evidence>
<dbReference type="CDD" id="cd07102">
    <property type="entry name" value="ALDH_EDX86601"/>
    <property type="match status" value="1"/>
</dbReference>
<sequence>MEIINPATGTVIQTVAEDGKAGLDAKLAVLKAAQPAWAALPLTQRVDILRQFSELLESEKNTLAATLTAEMGKPLQQAVNEINGARTRIKWLLENAAKYLAEEMMSDGAGMQEKITYEPLGVICNISAWNYPYLVGVNVFVPALMAGNAVMYKPSEYTTLTGLHIEKLLKQAGVPEGVFQVAVGRKETGEILLDLGFDGYFFTGSYKTGKHIYERVAAKMVPCQLELGGKDPIYIADDIADVKAVAAGTADGAFYNNGQSCCAVERIYVQEGVYYAYIAEFVKEVQSWKMGSPSEAGVYLGPVTRKEQLEELEKQVQDALDKGATLLTGGKRVPGEGYYFEPTVITGVTPDMRLMREESFGPVIGIMKVSSDAEALKQMQDTEYGLTAGVFSASRDRATAMLSQIDAGTGYWNCCDRVSAAVPWSGRKHSGIGATLSHQGIRAFTRPKAWHLRG</sequence>
<dbReference type="InterPro" id="IPR016160">
    <property type="entry name" value="Ald_DH_CS_CYS"/>
</dbReference>
<feature type="domain" description="Aldehyde dehydrogenase" evidence="4">
    <location>
        <begin position="1"/>
        <end position="449"/>
    </location>
</feature>
<dbReference type="RefSeq" id="WP_354660657.1">
    <property type="nucleotide sequence ID" value="NZ_JBEXAC010000001.1"/>
</dbReference>
<dbReference type="InterPro" id="IPR016163">
    <property type="entry name" value="Ald_DH_C"/>
</dbReference>
<evidence type="ECO:0000256" key="1">
    <source>
        <dbReference type="ARBA" id="ARBA00023002"/>
    </source>
</evidence>
<dbReference type="InterPro" id="IPR015590">
    <property type="entry name" value="Aldehyde_DH_dom"/>
</dbReference>
<gene>
    <name evidence="5" type="ORF">ABR189_11605</name>
</gene>
<dbReference type="InterPro" id="IPR016162">
    <property type="entry name" value="Ald_DH_N"/>
</dbReference>
<dbReference type="PANTHER" id="PTHR11699">
    <property type="entry name" value="ALDEHYDE DEHYDROGENASE-RELATED"/>
    <property type="match status" value="1"/>
</dbReference>
<protein>
    <submittedName>
        <fullName evidence="5">Aldehyde dehydrogenase family protein</fullName>
    </submittedName>
</protein>
<dbReference type="SUPFAM" id="SSF53720">
    <property type="entry name" value="ALDH-like"/>
    <property type="match status" value="1"/>
</dbReference>
<evidence type="ECO:0000259" key="4">
    <source>
        <dbReference type="Pfam" id="PF00171"/>
    </source>
</evidence>
<dbReference type="Proteomes" id="UP001549749">
    <property type="component" value="Unassembled WGS sequence"/>
</dbReference>
<evidence type="ECO:0000256" key="2">
    <source>
        <dbReference type="PROSITE-ProRule" id="PRU10007"/>
    </source>
</evidence>
<dbReference type="EMBL" id="JBEXAC010000001">
    <property type="protein sequence ID" value="MET6998022.1"/>
    <property type="molecule type" value="Genomic_DNA"/>
</dbReference>
<feature type="active site" evidence="2">
    <location>
        <position position="226"/>
    </location>
</feature>
<accession>A0ABV2T4S3</accession>
<organism evidence="5 6">
    <name type="scientific">Chitinophaga defluvii</name>
    <dbReference type="NCBI Taxonomy" id="3163343"/>
    <lineage>
        <taxon>Bacteria</taxon>
        <taxon>Pseudomonadati</taxon>
        <taxon>Bacteroidota</taxon>
        <taxon>Chitinophagia</taxon>
        <taxon>Chitinophagales</taxon>
        <taxon>Chitinophagaceae</taxon>
        <taxon>Chitinophaga</taxon>
    </lineage>
</organism>
<name>A0ABV2T4S3_9BACT</name>